<gene>
    <name evidence="1" type="ORF">DESPIGER_0123</name>
</gene>
<dbReference type="Proteomes" id="UP000186323">
    <property type="component" value="Chromosome I"/>
</dbReference>
<dbReference type="RefSeq" id="WP_072331700.1">
    <property type="nucleotide sequence ID" value="NZ_CALJDE010000052.1"/>
</dbReference>
<dbReference type="Pfam" id="PF10095">
    <property type="entry name" value="DUF2333"/>
    <property type="match status" value="1"/>
</dbReference>
<protein>
    <recommendedName>
        <fullName evidence="3">DUF2333 family protein</fullName>
    </recommendedName>
</protein>
<dbReference type="KEGG" id="dpg:DESPIGER_0123"/>
<keyword evidence="2" id="KW-1185">Reference proteome</keyword>
<name>A0A1K1LBE1_9BACT</name>
<proteinExistence type="predicted"/>
<accession>A0A1K1LBE1</accession>
<dbReference type="InterPro" id="IPR016936">
    <property type="entry name" value="UCP029693"/>
</dbReference>
<organism evidence="1 2">
    <name type="scientific">Desulfovibrio piger</name>
    <dbReference type="NCBI Taxonomy" id="901"/>
    <lineage>
        <taxon>Bacteria</taxon>
        <taxon>Pseudomonadati</taxon>
        <taxon>Thermodesulfobacteriota</taxon>
        <taxon>Desulfovibrionia</taxon>
        <taxon>Desulfovibrionales</taxon>
        <taxon>Desulfovibrionaceae</taxon>
        <taxon>Desulfovibrio</taxon>
    </lineage>
</organism>
<evidence type="ECO:0008006" key="3">
    <source>
        <dbReference type="Google" id="ProtNLM"/>
    </source>
</evidence>
<evidence type="ECO:0000313" key="1">
    <source>
        <dbReference type="EMBL" id="SFV72025.1"/>
    </source>
</evidence>
<dbReference type="OrthoDB" id="5443618at2"/>
<dbReference type="EMBL" id="LT630450">
    <property type="protein sequence ID" value="SFV72025.1"/>
    <property type="molecule type" value="Genomic_DNA"/>
</dbReference>
<sequence length="305" mass="34777">MKLTDMHMFDKARVVAKTLGIQVCLFVGLLVLVWGSQAFYGVIDTKKFPQAYSVGETANLSENDKGKLLVDSITNQLRREMGSTFGWTMNDIIFNRFVLDNRAYRQYGVYHATRVLMDLYSTQIAKLGSNDRESEFLYQARLNGFAVDPRSFMFPSAEGSYKKALKQVEDYKKSLDTGKGTYNCRTDDLYAALNTVVGENMLGYALGLLADAQDIPFYTLDNRIYEVQGMVLVIRDFVKALYDLYPEIAQKNNAENMAAAMQFMDDICTYDPMYITSSFNSGELIISYLMFTKNRLEDIRDSLRI</sequence>
<reference evidence="2" key="1">
    <citation type="submission" date="2016-10" db="EMBL/GenBank/DDBJ databases">
        <authorList>
            <person name="Wegmann U."/>
        </authorList>
    </citation>
    <scope>NUCLEOTIDE SEQUENCE [LARGE SCALE GENOMIC DNA]</scope>
</reference>
<evidence type="ECO:0000313" key="2">
    <source>
        <dbReference type="Proteomes" id="UP000186323"/>
    </source>
</evidence>
<dbReference type="AlphaFoldDB" id="A0A1K1LBE1"/>